<name>A0A2J6T9B3_9HELO</name>
<protein>
    <submittedName>
        <fullName evidence="2">Uncharacterized protein</fullName>
    </submittedName>
</protein>
<dbReference type="Proteomes" id="UP000235371">
    <property type="component" value="Unassembled WGS sequence"/>
</dbReference>
<keyword evidence="3" id="KW-1185">Reference proteome</keyword>
<proteinExistence type="predicted"/>
<evidence type="ECO:0000313" key="3">
    <source>
        <dbReference type="Proteomes" id="UP000235371"/>
    </source>
</evidence>
<dbReference type="AlphaFoldDB" id="A0A2J6T9B3"/>
<dbReference type="GeneID" id="36591220"/>
<dbReference type="OrthoDB" id="10669582at2759"/>
<reference evidence="2 3" key="1">
    <citation type="submission" date="2016-04" db="EMBL/GenBank/DDBJ databases">
        <title>A degradative enzymes factory behind the ericoid mycorrhizal symbiosis.</title>
        <authorList>
            <consortium name="DOE Joint Genome Institute"/>
            <person name="Martino E."/>
            <person name="Morin E."/>
            <person name="Grelet G."/>
            <person name="Kuo A."/>
            <person name="Kohler A."/>
            <person name="Daghino S."/>
            <person name="Barry K."/>
            <person name="Choi C."/>
            <person name="Cichocki N."/>
            <person name="Clum A."/>
            <person name="Copeland A."/>
            <person name="Hainaut M."/>
            <person name="Haridas S."/>
            <person name="Labutti K."/>
            <person name="Lindquist E."/>
            <person name="Lipzen A."/>
            <person name="Khouja H.-R."/>
            <person name="Murat C."/>
            <person name="Ohm R."/>
            <person name="Olson A."/>
            <person name="Spatafora J."/>
            <person name="Veneault-Fourrey C."/>
            <person name="Henrissat B."/>
            <person name="Grigoriev I."/>
            <person name="Martin F."/>
            <person name="Perotto S."/>
        </authorList>
    </citation>
    <scope>NUCLEOTIDE SEQUENCE [LARGE SCALE GENOMIC DNA]</scope>
    <source>
        <strain evidence="2 3">E</strain>
    </source>
</reference>
<feature type="compositionally biased region" description="Polar residues" evidence="1">
    <location>
        <begin position="47"/>
        <end position="65"/>
    </location>
</feature>
<dbReference type="InParanoid" id="A0A2J6T9B3"/>
<sequence>MSPLSFGLELSVEKISESEDGMLAQFESTEPLQQRSSTAHGERSAGKTFQTFRSRNSLDSPRSVGNNLESDQAVLQVAPSSLACVDLQLNPTSVRLGKFTNLAVISLLSSAAVAQDWQAAVVAAEALASQYASEISRRQSWEDFANAAEAATSAAVISAQALASGYKAQYGKRAPQGGYQSNVASATSYSNSVTLGSELWCNGLRATIILKHLRLFHRRWVLRVRLQTTREASPIVSSAMIFAGTAGGSEGSTSSAVSSANGVVSSTASSLQEMLPVL</sequence>
<feature type="region of interest" description="Disordered" evidence="1">
    <location>
        <begin position="28"/>
        <end position="65"/>
    </location>
</feature>
<evidence type="ECO:0000256" key="1">
    <source>
        <dbReference type="SAM" id="MobiDB-lite"/>
    </source>
</evidence>
<organism evidence="2 3">
    <name type="scientific">Hyaloscypha bicolor E</name>
    <dbReference type="NCBI Taxonomy" id="1095630"/>
    <lineage>
        <taxon>Eukaryota</taxon>
        <taxon>Fungi</taxon>
        <taxon>Dikarya</taxon>
        <taxon>Ascomycota</taxon>
        <taxon>Pezizomycotina</taxon>
        <taxon>Leotiomycetes</taxon>
        <taxon>Helotiales</taxon>
        <taxon>Hyaloscyphaceae</taxon>
        <taxon>Hyaloscypha</taxon>
        <taxon>Hyaloscypha bicolor</taxon>
    </lineage>
</organism>
<gene>
    <name evidence="2" type="ORF">K444DRAFT_630028</name>
</gene>
<dbReference type="EMBL" id="KZ613813">
    <property type="protein sequence ID" value="PMD59630.1"/>
    <property type="molecule type" value="Genomic_DNA"/>
</dbReference>
<accession>A0A2J6T9B3</accession>
<feature type="compositionally biased region" description="Polar residues" evidence="1">
    <location>
        <begin position="28"/>
        <end position="39"/>
    </location>
</feature>
<evidence type="ECO:0000313" key="2">
    <source>
        <dbReference type="EMBL" id="PMD59630.1"/>
    </source>
</evidence>
<dbReference type="RefSeq" id="XP_024736534.1">
    <property type="nucleotide sequence ID" value="XM_024883143.1"/>
</dbReference>